<dbReference type="RefSeq" id="WP_301590117.1">
    <property type="nucleotide sequence ID" value="NZ_JAPFQI010000007.1"/>
</dbReference>
<feature type="domain" description="Glycosyltransferase subfamily 4-like N-terminal" evidence="2">
    <location>
        <begin position="25"/>
        <end position="217"/>
    </location>
</feature>
<dbReference type="Pfam" id="PF00534">
    <property type="entry name" value="Glycos_transf_1"/>
    <property type="match status" value="1"/>
</dbReference>
<dbReference type="InterPro" id="IPR001296">
    <property type="entry name" value="Glyco_trans_1"/>
</dbReference>
<reference evidence="3 4" key="1">
    <citation type="submission" date="2022-10" db="EMBL/GenBank/DDBJ databases">
        <title>Roseococcus glaciei nov., sp. nov., isolated from glacier.</title>
        <authorList>
            <person name="Liu Q."/>
            <person name="Xin Y.-H."/>
        </authorList>
    </citation>
    <scope>NUCLEOTIDE SEQUENCE [LARGE SCALE GENOMIC DNA]</scope>
    <source>
        <strain evidence="3 4">MDT2-1-1</strain>
    </source>
</reference>
<dbReference type="InterPro" id="IPR028098">
    <property type="entry name" value="Glyco_trans_4-like_N"/>
</dbReference>
<dbReference type="InterPro" id="IPR050194">
    <property type="entry name" value="Glycosyltransferase_grp1"/>
</dbReference>
<dbReference type="Pfam" id="PF13439">
    <property type="entry name" value="Glyco_transf_4"/>
    <property type="match status" value="1"/>
</dbReference>
<dbReference type="EMBL" id="JAPFQI010000007">
    <property type="protein sequence ID" value="MCW8086137.1"/>
    <property type="molecule type" value="Genomic_DNA"/>
</dbReference>
<name>A0ABT3NVF6_9PROT</name>
<dbReference type="CDD" id="cd03823">
    <property type="entry name" value="GT4_ExpE7-like"/>
    <property type="match status" value="1"/>
</dbReference>
<gene>
    <name evidence="3" type="ORF">OF850_10900</name>
</gene>
<evidence type="ECO:0000313" key="3">
    <source>
        <dbReference type="EMBL" id="MCW8086137.1"/>
    </source>
</evidence>
<dbReference type="Gene3D" id="3.40.50.2000">
    <property type="entry name" value="Glycogen Phosphorylase B"/>
    <property type="match status" value="2"/>
</dbReference>
<dbReference type="Proteomes" id="UP001526430">
    <property type="component" value="Unassembled WGS sequence"/>
</dbReference>
<evidence type="ECO:0000259" key="2">
    <source>
        <dbReference type="Pfam" id="PF13439"/>
    </source>
</evidence>
<evidence type="ECO:0000313" key="4">
    <source>
        <dbReference type="Proteomes" id="UP001526430"/>
    </source>
</evidence>
<dbReference type="SUPFAM" id="SSF53756">
    <property type="entry name" value="UDP-Glycosyltransferase/glycogen phosphorylase"/>
    <property type="match status" value="1"/>
</dbReference>
<feature type="domain" description="Glycosyl transferase family 1" evidence="1">
    <location>
        <begin position="233"/>
        <end position="382"/>
    </location>
</feature>
<protein>
    <submittedName>
        <fullName evidence="3">Glycosyltransferase family 4 protein</fullName>
    </submittedName>
</protein>
<sequence>MSELPRQQKGRIAIVSHQHPSVSKGGAEISAHTLFRGLLELGEDAIFIAACDESNRGRLHLESDREFIVFHDVSTYDHLYHAAMPEVTDALRDIFVREDVRLANFHHWIYLGLDVLDMATTELGVPSFLTLHEFLAICHNHGQMVTRPARVLCDRESPLACGECFPEARRMQFVVRREHFQRHLNLMKGWISPSEFLAHRFVDWGLDRERMRVIENGLMAHDGTVRTPRPHRPGSRWTVGYFGQINEFKGVDVLLKACAIIAQDPALASSVQIEINGNIVGFPDFAERVAAAQQTYPFLAYRGPYTNQSVSRLMRNCDYVVMLSTWWENSPVVIQEAFASGLPVICPNVGGMAEKVQDGVSGLHFLPNDPADLVRALREAMQPTMHEELVKGLPQPSTAREMARRYLDVFDEALMERVQPG</sequence>
<proteinExistence type="predicted"/>
<keyword evidence="4" id="KW-1185">Reference proteome</keyword>
<comment type="caution">
    <text evidence="3">The sequence shown here is derived from an EMBL/GenBank/DDBJ whole genome shotgun (WGS) entry which is preliminary data.</text>
</comment>
<accession>A0ABT3NVF6</accession>
<dbReference type="PANTHER" id="PTHR45947:SF13">
    <property type="entry name" value="TRANSFERASE"/>
    <property type="match status" value="1"/>
</dbReference>
<evidence type="ECO:0000259" key="1">
    <source>
        <dbReference type="Pfam" id="PF00534"/>
    </source>
</evidence>
<organism evidence="3 4">
    <name type="scientific">Sabulicella glaciei</name>
    <dbReference type="NCBI Taxonomy" id="2984948"/>
    <lineage>
        <taxon>Bacteria</taxon>
        <taxon>Pseudomonadati</taxon>
        <taxon>Pseudomonadota</taxon>
        <taxon>Alphaproteobacteria</taxon>
        <taxon>Acetobacterales</taxon>
        <taxon>Acetobacteraceae</taxon>
        <taxon>Sabulicella</taxon>
    </lineage>
</organism>
<dbReference type="PANTHER" id="PTHR45947">
    <property type="entry name" value="SULFOQUINOVOSYL TRANSFERASE SQD2"/>
    <property type="match status" value="1"/>
</dbReference>